<accession>A0A317UY08</accession>
<keyword evidence="2" id="KW-1185">Reference proteome</keyword>
<evidence type="ECO:0000313" key="2">
    <source>
        <dbReference type="Proteomes" id="UP000246171"/>
    </source>
</evidence>
<organism evidence="1 2">
    <name type="scientific">Aspergillus eucalypticola (strain CBS 122712 / IBT 29274)</name>
    <dbReference type="NCBI Taxonomy" id="1448314"/>
    <lineage>
        <taxon>Eukaryota</taxon>
        <taxon>Fungi</taxon>
        <taxon>Dikarya</taxon>
        <taxon>Ascomycota</taxon>
        <taxon>Pezizomycotina</taxon>
        <taxon>Eurotiomycetes</taxon>
        <taxon>Eurotiomycetidae</taxon>
        <taxon>Eurotiales</taxon>
        <taxon>Aspergillaceae</taxon>
        <taxon>Aspergillus</taxon>
        <taxon>Aspergillus subgen. Circumdati</taxon>
    </lineage>
</organism>
<dbReference type="RefSeq" id="XP_025384447.1">
    <property type="nucleotide sequence ID" value="XM_025531974.1"/>
</dbReference>
<protein>
    <submittedName>
        <fullName evidence="1">Uncharacterized protein</fullName>
    </submittedName>
</protein>
<dbReference type="VEuPathDB" id="FungiDB:BO83DRAFT_381370"/>
<dbReference type="GeneID" id="37053936"/>
<reference evidence="1" key="1">
    <citation type="submission" date="2016-12" db="EMBL/GenBank/DDBJ databases">
        <title>The genomes of Aspergillus section Nigri reveals drivers in fungal speciation.</title>
        <authorList>
            <consortium name="DOE Joint Genome Institute"/>
            <person name="Vesth T.C."/>
            <person name="Nybo J."/>
            <person name="Theobald S."/>
            <person name="Brandl J."/>
            <person name="Frisvad J.C."/>
            <person name="Nielsen K.F."/>
            <person name="Lyhne E.K."/>
            <person name="Kogle M.E."/>
            <person name="Kuo A."/>
            <person name="Riley R."/>
            <person name="Clum A."/>
            <person name="Nolan M."/>
            <person name="Lipzen A."/>
            <person name="Salamov A."/>
            <person name="Henrissat B."/>
            <person name="Wiebenga A."/>
            <person name="De vries R.P."/>
            <person name="Grigoriev I.V."/>
            <person name="Mortensen U.H."/>
            <person name="Andersen M.R."/>
            <person name="Baker S.E."/>
        </authorList>
    </citation>
    <scope>NUCLEOTIDE SEQUENCE</scope>
    <source>
        <strain evidence="1">CBS 122712</strain>
    </source>
</reference>
<dbReference type="EMBL" id="MSFU01000027">
    <property type="protein sequence ID" value="PWY65392.1"/>
    <property type="molecule type" value="Genomic_DNA"/>
</dbReference>
<evidence type="ECO:0000313" key="1">
    <source>
        <dbReference type="EMBL" id="PWY65392.1"/>
    </source>
</evidence>
<dbReference type="AlphaFoldDB" id="A0A317UY08"/>
<proteinExistence type="predicted"/>
<sequence length="68" mass="7597">MAVKKISKEVDAYTLDSSSYYLGYRDADYQQQFAEYFDPNVEPISDEALRGIVSSIRATGPGETRSPV</sequence>
<gene>
    <name evidence="1" type="ORF">BO83DRAFT_381370</name>
</gene>
<dbReference type="OrthoDB" id="3335931at2759"/>
<name>A0A317UY08_ASPEC</name>
<dbReference type="Proteomes" id="UP000246171">
    <property type="component" value="Unassembled WGS sequence"/>
</dbReference>
<comment type="caution">
    <text evidence="1">The sequence shown here is derived from an EMBL/GenBank/DDBJ whole genome shotgun (WGS) entry which is preliminary data.</text>
</comment>